<dbReference type="RefSeq" id="XP_005848042.1">
    <property type="nucleotide sequence ID" value="XM_005847980.1"/>
</dbReference>
<keyword evidence="5" id="KW-1133">Transmembrane helix</keyword>
<dbReference type="GeneID" id="17355298"/>
<protein>
    <recommendedName>
        <fullName evidence="10">Mannose-P-dolichol utilization defect 1 protein homolog</fullName>
    </recommendedName>
</protein>
<evidence type="ECO:0000256" key="7">
    <source>
        <dbReference type="ARBA" id="ARBA00038475"/>
    </source>
</evidence>
<evidence type="ECO:0000313" key="8">
    <source>
        <dbReference type="EMBL" id="EFN55940.1"/>
    </source>
</evidence>
<evidence type="ECO:0000256" key="6">
    <source>
        <dbReference type="ARBA" id="ARBA00023136"/>
    </source>
</evidence>
<comment type="similarity">
    <text evidence="7">Belongs to the MPDU1 (TC 2.A.43.3) family.</text>
</comment>
<evidence type="ECO:0000313" key="9">
    <source>
        <dbReference type="Proteomes" id="UP000008141"/>
    </source>
</evidence>
<dbReference type="OrthoDB" id="271506at2759"/>
<evidence type="ECO:0000256" key="4">
    <source>
        <dbReference type="ARBA" id="ARBA00022737"/>
    </source>
</evidence>
<evidence type="ECO:0000256" key="1">
    <source>
        <dbReference type="ARBA" id="ARBA00004141"/>
    </source>
</evidence>
<dbReference type="EMBL" id="GL433843">
    <property type="protein sequence ID" value="EFN55940.1"/>
    <property type="molecule type" value="Genomic_DNA"/>
</dbReference>
<keyword evidence="6" id="KW-0472">Membrane</keyword>
<dbReference type="Gene3D" id="1.20.1280.290">
    <property type="match status" value="1"/>
</dbReference>
<dbReference type="PANTHER" id="PTHR12226:SF2">
    <property type="entry name" value="MANNOSE-P-DOLICHOL UTILIZATION DEFECT 1 PROTEIN"/>
    <property type="match status" value="1"/>
</dbReference>
<dbReference type="PANTHER" id="PTHR12226">
    <property type="entry name" value="MANNOSE-P-DOLICHOL UTILIZATION DEFECT 1 LEC35 -RELATED"/>
    <property type="match status" value="1"/>
</dbReference>
<accession>E1ZDZ1</accession>
<gene>
    <name evidence="8" type="ORF">CHLNCDRAFT_145227</name>
</gene>
<dbReference type="AlphaFoldDB" id="E1ZDZ1"/>
<evidence type="ECO:0000256" key="3">
    <source>
        <dbReference type="ARBA" id="ARBA00022692"/>
    </source>
</evidence>
<keyword evidence="3" id="KW-0812">Transmembrane</keyword>
<dbReference type="InParanoid" id="E1ZDZ1"/>
<evidence type="ECO:0000256" key="2">
    <source>
        <dbReference type="ARBA" id="ARBA00022448"/>
    </source>
</evidence>
<evidence type="ECO:0000256" key="5">
    <source>
        <dbReference type="ARBA" id="ARBA00022989"/>
    </source>
</evidence>
<dbReference type="STRING" id="554065.E1ZDZ1"/>
<dbReference type="Proteomes" id="UP000008141">
    <property type="component" value="Unassembled WGS sequence"/>
</dbReference>
<keyword evidence="9" id="KW-1185">Reference proteome</keyword>
<dbReference type="GO" id="GO:0016020">
    <property type="term" value="C:membrane"/>
    <property type="evidence" value="ECO:0007669"/>
    <property type="project" value="UniProtKB-SubCell"/>
</dbReference>
<dbReference type="InterPro" id="IPR006603">
    <property type="entry name" value="PQ-loop_rpt"/>
</dbReference>
<comment type="subcellular location">
    <subcellularLocation>
        <location evidence="1">Membrane</location>
        <topology evidence="1">Multi-pass membrane protein</topology>
    </subcellularLocation>
</comment>
<evidence type="ECO:0008006" key="10">
    <source>
        <dbReference type="Google" id="ProtNLM"/>
    </source>
</evidence>
<dbReference type="KEGG" id="cvr:CHLNCDRAFT_145227"/>
<organism evidence="9">
    <name type="scientific">Chlorella variabilis</name>
    <name type="common">Green alga</name>
    <dbReference type="NCBI Taxonomy" id="554065"/>
    <lineage>
        <taxon>Eukaryota</taxon>
        <taxon>Viridiplantae</taxon>
        <taxon>Chlorophyta</taxon>
        <taxon>core chlorophytes</taxon>
        <taxon>Trebouxiophyceae</taxon>
        <taxon>Chlorellales</taxon>
        <taxon>Chlorellaceae</taxon>
        <taxon>Chlorella clade</taxon>
        <taxon>Chlorella</taxon>
    </lineage>
</organism>
<keyword evidence="4" id="KW-0677">Repeat</keyword>
<keyword evidence="2" id="KW-0813">Transport</keyword>
<dbReference type="Pfam" id="PF04193">
    <property type="entry name" value="PQ-loop"/>
    <property type="match status" value="1"/>
</dbReference>
<sequence>MRFLDSGRAICALQNAMIIALIFRMGTVPRAVQLAVSASLAGAAWWLFGGACPPALLTTLQAGSVAVLALGGRLPQILLNVRRGDSGELSLISCGLSLAGNLARIFTTAILVRDPIILGSATTQAMLNGVLTWQCIDTARRLGGSSQAGGGTPAAQPA</sequence>
<reference evidence="8 9" key="1">
    <citation type="journal article" date="2010" name="Plant Cell">
        <title>The Chlorella variabilis NC64A genome reveals adaptation to photosymbiosis, coevolution with viruses, and cryptic sex.</title>
        <authorList>
            <person name="Blanc G."/>
            <person name="Duncan G."/>
            <person name="Agarkova I."/>
            <person name="Borodovsky M."/>
            <person name="Gurnon J."/>
            <person name="Kuo A."/>
            <person name="Lindquist E."/>
            <person name="Lucas S."/>
            <person name="Pangilinan J."/>
            <person name="Polle J."/>
            <person name="Salamov A."/>
            <person name="Terry A."/>
            <person name="Yamada T."/>
            <person name="Dunigan D.D."/>
            <person name="Grigoriev I.V."/>
            <person name="Claverie J.M."/>
            <person name="Van Etten J.L."/>
        </authorList>
    </citation>
    <scope>NUCLEOTIDE SEQUENCE [LARGE SCALE GENOMIC DNA]</scope>
    <source>
        <strain evidence="8 9">NC64A</strain>
    </source>
</reference>
<name>E1ZDZ1_CHLVA</name>
<proteinExistence type="inferred from homology"/>
<dbReference type="InterPro" id="IPR016817">
    <property type="entry name" value="MannP-dilichol_defect-1"/>
</dbReference>